<sequence length="191" mass="20807">MGRSPVDGAARRRPEGDGRAVVARCPGHARDRHPGVSPVSSGSEAGPGPDGRRVFRPVGPAIVSVVAGACLWVLFFAIALTLPDEVRSEFTVLQTGTLVLFLLFVDALLWGIARSRVVADDDGIHVRNGYRTHHLAWSDVLDVAYTAGAPWPTLETRDDRRIMMVGIPASDGPRVRDAVWYLRERMLESDS</sequence>
<accession>A0A5Q6RYZ4</accession>
<feature type="domain" description="Low molecular weight protein antigen 6 PH" evidence="3">
    <location>
        <begin position="114"/>
        <end position="183"/>
    </location>
</feature>
<organism evidence="4 5">
    <name type="scientific">Mumia zhuanghuii</name>
    <dbReference type="NCBI Taxonomy" id="2585211"/>
    <lineage>
        <taxon>Bacteria</taxon>
        <taxon>Bacillati</taxon>
        <taxon>Actinomycetota</taxon>
        <taxon>Actinomycetes</taxon>
        <taxon>Propionibacteriales</taxon>
        <taxon>Nocardioidaceae</taxon>
        <taxon>Mumia</taxon>
    </lineage>
</organism>
<reference evidence="4 5" key="1">
    <citation type="submission" date="2019-09" db="EMBL/GenBank/DDBJ databases">
        <title>Mumia zhuanghuii sp. nov. isolated from the intestinal contents of plateau pika (Ochotona curzoniae) in the Qinghai-Tibet plateau of China.</title>
        <authorList>
            <person name="Tian Z."/>
        </authorList>
    </citation>
    <scope>NUCLEOTIDE SEQUENCE [LARGE SCALE GENOMIC DNA]</scope>
    <source>
        <strain evidence="5">350</strain>
    </source>
</reference>
<dbReference type="AlphaFoldDB" id="A0A5Q6RYZ4"/>
<feature type="transmembrane region" description="Helical" evidence="2">
    <location>
        <begin position="61"/>
        <end position="80"/>
    </location>
</feature>
<dbReference type="Pfam" id="PF10756">
    <property type="entry name" value="bPH_6"/>
    <property type="match status" value="1"/>
</dbReference>
<protein>
    <submittedName>
        <fullName evidence="4">PH domain-containing protein</fullName>
    </submittedName>
</protein>
<keyword evidence="2" id="KW-1133">Transmembrane helix</keyword>
<keyword evidence="2" id="KW-0812">Transmembrane</keyword>
<dbReference type="EMBL" id="VDFQ02000002">
    <property type="protein sequence ID" value="KAA1423234.1"/>
    <property type="molecule type" value="Genomic_DNA"/>
</dbReference>
<evidence type="ECO:0000256" key="1">
    <source>
        <dbReference type="SAM" id="MobiDB-lite"/>
    </source>
</evidence>
<evidence type="ECO:0000259" key="3">
    <source>
        <dbReference type="Pfam" id="PF10756"/>
    </source>
</evidence>
<gene>
    <name evidence="4" type="ORF">FE697_006295</name>
</gene>
<dbReference type="InterPro" id="IPR019692">
    <property type="entry name" value="CFP-6_PH"/>
</dbReference>
<dbReference type="Proteomes" id="UP000307768">
    <property type="component" value="Unassembled WGS sequence"/>
</dbReference>
<feature type="region of interest" description="Disordered" evidence="1">
    <location>
        <begin position="1"/>
        <end position="51"/>
    </location>
</feature>
<evidence type="ECO:0000313" key="5">
    <source>
        <dbReference type="Proteomes" id="UP000307768"/>
    </source>
</evidence>
<comment type="caution">
    <text evidence="4">The sequence shown here is derived from an EMBL/GenBank/DDBJ whole genome shotgun (WGS) entry which is preliminary data.</text>
</comment>
<feature type="compositionally biased region" description="Basic and acidic residues" evidence="1">
    <location>
        <begin position="9"/>
        <end position="18"/>
    </location>
</feature>
<keyword evidence="2" id="KW-0472">Membrane</keyword>
<dbReference type="OrthoDB" id="3824918at2"/>
<feature type="transmembrane region" description="Helical" evidence="2">
    <location>
        <begin position="92"/>
        <end position="113"/>
    </location>
</feature>
<proteinExistence type="predicted"/>
<name>A0A5Q6RYZ4_9ACTN</name>
<evidence type="ECO:0000313" key="4">
    <source>
        <dbReference type="EMBL" id="KAA1423234.1"/>
    </source>
</evidence>
<evidence type="ECO:0000256" key="2">
    <source>
        <dbReference type="SAM" id="Phobius"/>
    </source>
</evidence>